<protein>
    <recommendedName>
        <fullName evidence="3">SEC-C motif-containing protein</fullName>
    </recommendedName>
</protein>
<proteinExistence type="predicted"/>
<evidence type="ECO:0008006" key="3">
    <source>
        <dbReference type="Google" id="ProtNLM"/>
    </source>
</evidence>
<evidence type="ECO:0000313" key="2">
    <source>
        <dbReference type="Proteomes" id="UP000642809"/>
    </source>
</evidence>
<dbReference type="EMBL" id="BMYF01000015">
    <property type="protein sequence ID" value="GHB43032.1"/>
    <property type="molecule type" value="Genomic_DNA"/>
</dbReference>
<sequence>MNNAYLHFKEESLSLKGQFPELNLGQTEDGIPTFEGKLILSDEKSNPIDSYEIRIVCSIDYPQSFPFVFETKNRIPINIDWHVHTDGHACLCTWPEEVIYCHKGITLESFLSEHVIPYFFNQKYREMHGFFLQERAHGKLGTMDFFKEKFRTSNLKLIINWLEFIKSNPEPSRTNECFCGSGEKFRKCHRSEFREFKILPVETIINFIQYIKLSNPIFKN</sequence>
<organism evidence="1 2">
    <name type="scientific">Mongoliitalea lutea</name>
    <dbReference type="NCBI Taxonomy" id="849756"/>
    <lineage>
        <taxon>Bacteria</taxon>
        <taxon>Pseudomonadati</taxon>
        <taxon>Bacteroidota</taxon>
        <taxon>Cytophagia</taxon>
        <taxon>Cytophagales</taxon>
        <taxon>Cyclobacteriaceae</taxon>
        <taxon>Mongoliitalea</taxon>
    </lineage>
</organism>
<dbReference type="Proteomes" id="UP000642809">
    <property type="component" value="Unassembled WGS sequence"/>
</dbReference>
<dbReference type="InterPro" id="IPR004027">
    <property type="entry name" value="SEC_C_motif"/>
</dbReference>
<dbReference type="AlphaFoldDB" id="A0A8J3D0N9"/>
<comment type="caution">
    <text evidence="1">The sequence shown here is derived from an EMBL/GenBank/DDBJ whole genome shotgun (WGS) entry which is preliminary data.</text>
</comment>
<evidence type="ECO:0000313" key="1">
    <source>
        <dbReference type="EMBL" id="GHB43032.1"/>
    </source>
</evidence>
<accession>A0A8J3D0N9</accession>
<dbReference type="SUPFAM" id="SSF103642">
    <property type="entry name" value="Sec-C motif"/>
    <property type="match status" value="1"/>
</dbReference>
<reference evidence="1" key="2">
    <citation type="submission" date="2020-09" db="EMBL/GenBank/DDBJ databases">
        <authorList>
            <person name="Sun Q."/>
            <person name="Kim S."/>
        </authorList>
    </citation>
    <scope>NUCLEOTIDE SEQUENCE</scope>
    <source>
        <strain evidence="1">KCTC 23224</strain>
    </source>
</reference>
<name>A0A8J3D0N9_9BACT</name>
<gene>
    <name evidence="1" type="ORF">GCM10008106_25180</name>
</gene>
<keyword evidence="2" id="KW-1185">Reference proteome</keyword>
<reference evidence="1" key="1">
    <citation type="journal article" date="2014" name="Int. J. Syst. Evol. Microbiol.">
        <title>Complete genome sequence of Corynebacterium casei LMG S-19264T (=DSM 44701T), isolated from a smear-ripened cheese.</title>
        <authorList>
            <consortium name="US DOE Joint Genome Institute (JGI-PGF)"/>
            <person name="Walter F."/>
            <person name="Albersmeier A."/>
            <person name="Kalinowski J."/>
            <person name="Ruckert C."/>
        </authorList>
    </citation>
    <scope>NUCLEOTIDE SEQUENCE</scope>
    <source>
        <strain evidence="1">KCTC 23224</strain>
    </source>
</reference>
<dbReference type="Pfam" id="PF02810">
    <property type="entry name" value="SEC-C"/>
    <property type="match status" value="1"/>
</dbReference>